<dbReference type="PANTHER" id="PTHR11005">
    <property type="entry name" value="LYSOSOMAL ACID LIPASE-RELATED"/>
    <property type="match status" value="1"/>
</dbReference>
<dbReference type="FunFam" id="3.40.50.1820:FF:000057">
    <property type="entry name" value="Lipase"/>
    <property type="match status" value="1"/>
</dbReference>
<dbReference type="Pfam" id="PF04083">
    <property type="entry name" value="Abhydro_lipase"/>
    <property type="match status" value="1"/>
</dbReference>
<keyword evidence="4" id="KW-0442">Lipid degradation</keyword>
<dbReference type="Proteomes" id="UP000691718">
    <property type="component" value="Unassembled WGS sequence"/>
</dbReference>
<sequence>MMLWISYVVTLVACASTFSKTEQVASHSPYFTVQNIQSEGYHAEAHHAVTNDGYKLEMHRIPYRRYENKGEVNRPIVFCMHGLLASSNSYIYLGPQYSMGYHLADAGYDVWIGNARGTKNSRHHITLDPDSSTEKFPFFDFSFEEIGMYDIATMVDYVLNYTGRPKLHYIGYSQGGTTFLVLNSMRPEYNEKFISAHLLACVGYQNHFPSSQIARLSRLTDSLYSLTLSMGLVELFSPNSSSTTDKNVNNSSFDLCSNYASFQSMCKMVVDNIQLENVDPDWIGGAAVKQIAHYGQNIRDKAFTRWNYGLEKNVKLYGSETPPSYNLSLITVNTTLHYATADTIVDERDVLAMANDMPVTSARKVKRENFSHIEFTSSKDTKDLITDYIIEAIAMAQKTIANVMINSEKKNQEDNEIEDESSASGSGYNPGNTFKLYLTALSLLGQNFINKQI</sequence>
<reference evidence="9" key="1">
    <citation type="submission" date="2021-04" db="EMBL/GenBank/DDBJ databases">
        <authorList>
            <person name="Tunstrom K."/>
        </authorList>
    </citation>
    <scope>NUCLEOTIDE SEQUENCE</scope>
</reference>
<name>A0A8S3WW38_PARAO</name>
<comment type="similarity">
    <text evidence="1">Belongs to the AB hydrolase superfamily. Lipase family.</text>
</comment>
<evidence type="ECO:0000256" key="5">
    <source>
        <dbReference type="ARBA" id="ARBA00023098"/>
    </source>
</evidence>
<evidence type="ECO:0000256" key="2">
    <source>
        <dbReference type="ARBA" id="ARBA00022729"/>
    </source>
</evidence>
<dbReference type="PIRSF" id="PIRSF000862">
    <property type="entry name" value="Steryl_ester_lip"/>
    <property type="match status" value="1"/>
</dbReference>
<evidence type="ECO:0000256" key="6">
    <source>
        <dbReference type="ARBA" id="ARBA00023180"/>
    </source>
</evidence>
<keyword evidence="5" id="KW-0443">Lipid metabolism</keyword>
<dbReference type="GO" id="GO:0016787">
    <property type="term" value="F:hydrolase activity"/>
    <property type="evidence" value="ECO:0007669"/>
    <property type="project" value="UniProtKB-KW"/>
</dbReference>
<dbReference type="InterPro" id="IPR006693">
    <property type="entry name" value="AB_hydrolase_lipase"/>
</dbReference>
<evidence type="ECO:0000256" key="4">
    <source>
        <dbReference type="ARBA" id="ARBA00022963"/>
    </source>
</evidence>
<dbReference type="InterPro" id="IPR025483">
    <property type="entry name" value="Lipase_euk"/>
</dbReference>
<evidence type="ECO:0000313" key="9">
    <source>
        <dbReference type="EMBL" id="CAG4986282.1"/>
    </source>
</evidence>
<dbReference type="AlphaFoldDB" id="A0A8S3WW38"/>
<evidence type="ECO:0000259" key="8">
    <source>
        <dbReference type="Pfam" id="PF04083"/>
    </source>
</evidence>
<proteinExistence type="inferred from homology"/>
<accession>A0A8S3WW38</accession>
<comment type="caution">
    <text evidence="9">The sequence shown here is derived from an EMBL/GenBank/DDBJ whole genome shotgun (WGS) entry which is preliminary data.</text>
</comment>
<organism evidence="9 10">
    <name type="scientific">Parnassius apollo</name>
    <name type="common">Apollo butterfly</name>
    <name type="synonym">Papilio apollo</name>
    <dbReference type="NCBI Taxonomy" id="110799"/>
    <lineage>
        <taxon>Eukaryota</taxon>
        <taxon>Metazoa</taxon>
        <taxon>Ecdysozoa</taxon>
        <taxon>Arthropoda</taxon>
        <taxon>Hexapoda</taxon>
        <taxon>Insecta</taxon>
        <taxon>Pterygota</taxon>
        <taxon>Neoptera</taxon>
        <taxon>Endopterygota</taxon>
        <taxon>Lepidoptera</taxon>
        <taxon>Glossata</taxon>
        <taxon>Ditrysia</taxon>
        <taxon>Papilionoidea</taxon>
        <taxon>Papilionidae</taxon>
        <taxon>Parnassiinae</taxon>
        <taxon>Parnassini</taxon>
        <taxon>Parnassius</taxon>
        <taxon>Parnassius</taxon>
    </lineage>
</organism>
<keyword evidence="6" id="KW-0325">Glycoprotein</keyword>
<protein>
    <submittedName>
        <fullName evidence="9">(apollo) hypothetical protein</fullName>
    </submittedName>
</protein>
<keyword evidence="3" id="KW-0378">Hydrolase</keyword>
<keyword evidence="10" id="KW-1185">Reference proteome</keyword>
<dbReference type="OrthoDB" id="9974421at2759"/>
<dbReference type="GO" id="GO:0016042">
    <property type="term" value="P:lipid catabolic process"/>
    <property type="evidence" value="ECO:0007669"/>
    <property type="project" value="UniProtKB-KW"/>
</dbReference>
<feature type="domain" description="Partial AB-hydrolase lipase" evidence="8">
    <location>
        <begin position="33"/>
        <end position="91"/>
    </location>
</feature>
<feature type="signal peptide" evidence="7">
    <location>
        <begin position="1"/>
        <end position="17"/>
    </location>
</feature>
<evidence type="ECO:0000313" key="10">
    <source>
        <dbReference type="Proteomes" id="UP000691718"/>
    </source>
</evidence>
<feature type="chain" id="PRO_5035823463" evidence="7">
    <location>
        <begin position="18"/>
        <end position="453"/>
    </location>
</feature>
<evidence type="ECO:0000256" key="3">
    <source>
        <dbReference type="ARBA" id="ARBA00022801"/>
    </source>
</evidence>
<keyword evidence="2 7" id="KW-0732">Signal</keyword>
<evidence type="ECO:0000256" key="1">
    <source>
        <dbReference type="ARBA" id="ARBA00010701"/>
    </source>
</evidence>
<gene>
    <name evidence="9" type="ORF">PAPOLLO_LOCUS11210</name>
</gene>
<dbReference type="EMBL" id="CAJQZP010000810">
    <property type="protein sequence ID" value="CAG4986282.1"/>
    <property type="molecule type" value="Genomic_DNA"/>
</dbReference>
<evidence type="ECO:0000256" key="7">
    <source>
        <dbReference type="SAM" id="SignalP"/>
    </source>
</evidence>